<evidence type="ECO:0000313" key="2">
    <source>
        <dbReference type="Proteomes" id="UP000034135"/>
    </source>
</evidence>
<accession>A0A0G1ARM8</accession>
<protein>
    <submittedName>
        <fullName evidence="1">Uncharacterized protein</fullName>
    </submittedName>
</protein>
<organism evidence="1 2">
    <name type="scientific">Candidatus Daviesbacteria bacterium GW2011_GWA1_42_6</name>
    <dbReference type="NCBI Taxonomy" id="1618420"/>
    <lineage>
        <taxon>Bacteria</taxon>
        <taxon>Candidatus Daviesiibacteriota</taxon>
    </lineage>
</organism>
<name>A0A0G1ARM8_9BACT</name>
<gene>
    <name evidence="1" type="ORF">UV33_C0047G0003</name>
</gene>
<proteinExistence type="predicted"/>
<comment type="caution">
    <text evidence="1">The sequence shown here is derived from an EMBL/GenBank/DDBJ whole genome shotgun (WGS) entry which is preliminary data.</text>
</comment>
<dbReference type="EMBL" id="LCEB01000047">
    <property type="protein sequence ID" value="KKS63760.1"/>
    <property type="molecule type" value="Genomic_DNA"/>
</dbReference>
<evidence type="ECO:0000313" key="1">
    <source>
        <dbReference type="EMBL" id="KKS63760.1"/>
    </source>
</evidence>
<dbReference type="AlphaFoldDB" id="A0A0G1ARM8"/>
<sequence>MNLCSVLSGKVFFQQFSNFSTNSSSILQNSILSLLIDPSDSKAPRIKARSSVSVEGNVATLVLPVLGLG</sequence>
<dbReference type="Proteomes" id="UP000034135">
    <property type="component" value="Unassembled WGS sequence"/>
</dbReference>
<reference evidence="1 2" key="1">
    <citation type="journal article" date="2015" name="Nature">
        <title>rRNA introns, odd ribosomes, and small enigmatic genomes across a large radiation of phyla.</title>
        <authorList>
            <person name="Brown C.T."/>
            <person name="Hug L.A."/>
            <person name="Thomas B.C."/>
            <person name="Sharon I."/>
            <person name="Castelle C.J."/>
            <person name="Singh A."/>
            <person name="Wilkins M.J."/>
            <person name="Williams K.H."/>
            <person name="Banfield J.F."/>
        </authorList>
    </citation>
    <scope>NUCLEOTIDE SEQUENCE [LARGE SCALE GENOMIC DNA]</scope>
</reference>